<feature type="transmembrane region" description="Helical" evidence="1">
    <location>
        <begin position="86"/>
        <end position="106"/>
    </location>
</feature>
<sequence>MKKLLPYVSIGTAFLTLATSAFAQTIKILRPKLVPDTEIGGVIGAVVGVVLIIAAVLAFIFLLLGGIQWITSGGDKAGLEAARNKITNAIVGLIIVASAWAIMLLVGQFTGLEFFGQGINIPTIENPLQ</sequence>
<proteinExistence type="predicted"/>
<feature type="transmembrane region" description="Helical" evidence="1">
    <location>
        <begin position="39"/>
        <end position="65"/>
    </location>
</feature>
<feature type="chain" id="PRO_5002536431" description="Integral membrane protein" evidence="2">
    <location>
        <begin position="24"/>
        <end position="129"/>
    </location>
</feature>
<evidence type="ECO:0000313" key="3">
    <source>
        <dbReference type="EMBL" id="KKS85609.1"/>
    </source>
</evidence>
<reference evidence="3 4" key="1">
    <citation type="journal article" date="2015" name="Nature">
        <title>rRNA introns, odd ribosomes, and small enigmatic genomes across a large radiation of phyla.</title>
        <authorList>
            <person name="Brown C.T."/>
            <person name="Hug L.A."/>
            <person name="Thomas B.C."/>
            <person name="Sharon I."/>
            <person name="Castelle C.J."/>
            <person name="Singh A."/>
            <person name="Wilkins M.J."/>
            <person name="Williams K.H."/>
            <person name="Banfield J.F."/>
        </authorList>
    </citation>
    <scope>NUCLEOTIDE SEQUENCE [LARGE SCALE GENOMIC DNA]</scope>
</reference>
<accession>A0A0G1CJE6</accession>
<comment type="caution">
    <text evidence="3">The sequence shown here is derived from an EMBL/GenBank/DDBJ whole genome shotgun (WGS) entry which is preliminary data.</text>
</comment>
<dbReference type="AlphaFoldDB" id="A0A0G1CJE6"/>
<evidence type="ECO:0008006" key="5">
    <source>
        <dbReference type="Google" id="ProtNLM"/>
    </source>
</evidence>
<gene>
    <name evidence="3" type="ORF">UV59_C0006G0065</name>
</gene>
<keyword evidence="2" id="KW-0732">Signal</keyword>
<keyword evidence="1" id="KW-0472">Membrane</keyword>
<dbReference type="STRING" id="1618436.UV59_C0006G0065"/>
<evidence type="ECO:0000313" key="4">
    <source>
        <dbReference type="Proteomes" id="UP000034543"/>
    </source>
</evidence>
<feature type="signal peptide" evidence="2">
    <location>
        <begin position="1"/>
        <end position="23"/>
    </location>
</feature>
<organism evidence="3 4">
    <name type="scientific">Candidatus Gottesmanbacteria bacterium GW2011_GWA1_43_11</name>
    <dbReference type="NCBI Taxonomy" id="1618436"/>
    <lineage>
        <taxon>Bacteria</taxon>
        <taxon>Candidatus Gottesmaniibacteriota</taxon>
    </lineage>
</organism>
<dbReference type="EMBL" id="LCFB01000006">
    <property type="protein sequence ID" value="KKS85609.1"/>
    <property type="molecule type" value="Genomic_DNA"/>
</dbReference>
<evidence type="ECO:0000256" key="1">
    <source>
        <dbReference type="SAM" id="Phobius"/>
    </source>
</evidence>
<keyword evidence="1" id="KW-1133">Transmembrane helix</keyword>
<evidence type="ECO:0000256" key="2">
    <source>
        <dbReference type="SAM" id="SignalP"/>
    </source>
</evidence>
<dbReference type="InterPro" id="IPR043993">
    <property type="entry name" value="T4SS_pilin"/>
</dbReference>
<keyword evidence="1" id="KW-0812">Transmembrane</keyword>
<dbReference type="Proteomes" id="UP000034543">
    <property type="component" value="Unassembled WGS sequence"/>
</dbReference>
<name>A0A0G1CJE6_9BACT</name>
<protein>
    <recommendedName>
        <fullName evidence="5">Integral membrane protein</fullName>
    </recommendedName>
</protein>
<dbReference type="Pfam" id="PF18895">
    <property type="entry name" value="T4SS_pilin"/>
    <property type="match status" value="1"/>
</dbReference>